<dbReference type="GO" id="GO:0000981">
    <property type="term" value="F:DNA-binding transcription factor activity, RNA polymerase II-specific"/>
    <property type="evidence" value="ECO:0007669"/>
    <property type="project" value="TreeGrafter"/>
</dbReference>
<dbReference type="Gene3D" id="3.30.160.60">
    <property type="entry name" value="Classic Zinc Finger"/>
    <property type="match status" value="4"/>
</dbReference>
<evidence type="ECO:0000256" key="7">
    <source>
        <dbReference type="SAM" id="MobiDB-lite"/>
    </source>
</evidence>
<feature type="region of interest" description="Disordered" evidence="7">
    <location>
        <begin position="339"/>
        <end position="374"/>
    </location>
</feature>
<dbReference type="PANTHER" id="PTHR23235">
    <property type="entry name" value="KRUEPPEL-LIKE TRANSCRIPTION FACTOR"/>
    <property type="match status" value="1"/>
</dbReference>
<feature type="compositionally biased region" description="Pro residues" evidence="7">
    <location>
        <begin position="347"/>
        <end position="359"/>
    </location>
</feature>
<comment type="caution">
    <text evidence="9">The sequence shown here is derived from an EMBL/GenBank/DDBJ whole genome shotgun (WGS) entry which is preliminary data.</text>
</comment>
<protein>
    <submittedName>
        <fullName evidence="9">Zinc finger protein 143</fullName>
    </submittedName>
</protein>
<feature type="domain" description="C2H2-type" evidence="8">
    <location>
        <begin position="106"/>
        <end position="131"/>
    </location>
</feature>
<dbReference type="InterPro" id="IPR013087">
    <property type="entry name" value="Znf_C2H2_type"/>
</dbReference>
<feature type="compositionally biased region" description="Polar residues" evidence="7">
    <location>
        <begin position="149"/>
        <end position="158"/>
    </location>
</feature>
<dbReference type="FunFam" id="3.30.160.60:FF:002343">
    <property type="entry name" value="Zinc finger protein 33A"/>
    <property type="match status" value="1"/>
</dbReference>
<evidence type="ECO:0000256" key="1">
    <source>
        <dbReference type="ARBA" id="ARBA00022723"/>
    </source>
</evidence>
<dbReference type="GO" id="GO:0008270">
    <property type="term" value="F:zinc ion binding"/>
    <property type="evidence" value="ECO:0007669"/>
    <property type="project" value="UniProtKB-KW"/>
</dbReference>
<dbReference type="Proteomes" id="UP000186583">
    <property type="component" value="Unassembled WGS sequence"/>
</dbReference>
<feature type="region of interest" description="Disordered" evidence="7">
    <location>
        <begin position="125"/>
        <end position="158"/>
    </location>
</feature>
<dbReference type="FunFam" id="3.30.160.60:FF:000125">
    <property type="entry name" value="Putative zinc finger protein 143"/>
    <property type="match status" value="2"/>
</dbReference>
<keyword evidence="2" id="KW-0677">Repeat</keyword>
<organism evidence="9 10">
    <name type="scientific">Colletotrichum chlorophyti</name>
    <dbReference type="NCBI Taxonomy" id="708187"/>
    <lineage>
        <taxon>Eukaryota</taxon>
        <taxon>Fungi</taxon>
        <taxon>Dikarya</taxon>
        <taxon>Ascomycota</taxon>
        <taxon>Pezizomycotina</taxon>
        <taxon>Sordariomycetes</taxon>
        <taxon>Hypocreomycetidae</taxon>
        <taxon>Glomerellales</taxon>
        <taxon>Glomerellaceae</taxon>
        <taxon>Colletotrichum</taxon>
    </lineage>
</organism>
<dbReference type="EMBL" id="MPGH01000060">
    <property type="protein sequence ID" value="OLN92008.1"/>
    <property type="molecule type" value="Genomic_DNA"/>
</dbReference>
<keyword evidence="10" id="KW-1185">Reference proteome</keyword>
<dbReference type="SUPFAM" id="SSF57667">
    <property type="entry name" value="beta-beta-alpha zinc fingers"/>
    <property type="match status" value="2"/>
</dbReference>
<evidence type="ECO:0000256" key="2">
    <source>
        <dbReference type="ARBA" id="ARBA00022737"/>
    </source>
</evidence>
<keyword evidence="3 6" id="KW-0863">Zinc-finger</keyword>
<feature type="domain" description="C2H2-type" evidence="8">
    <location>
        <begin position="76"/>
        <end position="105"/>
    </location>
</feature>
<feature type="region of interest" description="Disordered" evidence="7">
    <location>
        <begin position="278"/>
        <end position="304"/>
    </location>
</feature>
<dbReference type="SMART" id="SM00355">
    <property type="entry name" value="ZnF_C2H2"/>
    <property type="match status" value="4"/>
</dbReference>
<dbReference type="PROSITE" id="PS50157">
    <property type="entry name" value="ZINC_FINGER_C2H2_2"/>
    <property type="match status" value="4"/>
</dbReference>
<dbReference type="InterPro" id="IPR036236">
    <property type="entry name" value="Znf_C2H2_sf"/>
</dbReference>
<name>A0A1Q8RY30_9PEZI</name>
<accession>A0A1Q8RY30</accession>
<dbReference type="OrthoDB" id="3437960at2759"/>
<feature type="compositionally biased region" description="Low complexity" evidence="7">
    <location>
        <begin position="281"/>
        <end position="299"/>
    </location>
</feature>
<evidence type="ECO:0000256" key="6">
    <source>
        <dbReference type="PROSITE-ProRule" id="PRU00042"/>
    </source>
</evidence>
<evidence type="ECO:0000256" key="3">
    <source>
        <dbReference type="ARBA" id="ARBA00022771"/>
    </source>
</evidence>
<evidence type="ECO:0000313" key="10">
    <source>
        <dbReference type="Proteomes" id="UP000186583"/>
    </source>
</evidence>
<dbReference type="PANTHER" id="PTHR23235:SF142">
    <property type="entry name" value="ZINC FINGER PROTEIN 384"/>
    <property type="match status" value="1"/>
</dbReference>
<reference evidence="9 10" key="1">
    <citation type="submission" date="2016-11" db="EMBL/GenBank/DDBJ databases">
        <title>Draft Genome Assembly of Colletotrichum chlorophyti a pathogen of herbaceous plants.</title>
        <authorList>
            <person name="Gan P."/>
            <person name="Narusaka M."/>
            <person name="Tsushima A."/>
            <person name="Narusaka Y."/>
            <person name="Takano Y."/>
            <person name="Shirasu K."/>
        </authorList>
    </citation>
    <scope>NUCLEOTIDE SEQUENCE [LARGE SCALE GENOMIC DNA]</scope>
    <source>
        <strain evidence="9 10">NTL11</strain>
    </source>
</reference>
<evidence type="ECO:0000313" key="9">
    <source>
        <dbReference type="EMBL" id="OLN92008.1"/>
    </source>
</evidence>
<dbReference type="PROSITE" id="PS00028">
    <property type="entry name" value="ZINC_FINGER_C2H2_1"/>
    <property type="match status" value="4"/>
</dbReference>
<gene>
    <name evidence="9" type="ORF">CCHL11_01389</name>
</gene>
<evidence type="ECO:0000256" key="4">
    <source>
        <dbReference type="ARBA" id="ARBA00022833"/>
    </source>
</evidence>
<evidence type="ECO:0000259" key="8">
    <source>
        <dbReference type="PROSITE" id="PS50157"/>
    </source>
</evidence>
<dbReference type="STRING" id="708187.A0A1Q8RY30"/>
<sequence>MELMELVENEPTARPFQCDWQSCNKSFNRKSDLQRHYRIHTNERPYSCTTPGCGKSFIQRSALTVHIRTHTGEKPHQCQHIGCGKRFSDSSSLARHRRIHTGKRPYKCAHDGCLKSFCRKTTMVKHQRRSHQRGPHDIIDDCTSDSDSGESPSTPKMQWNAQGVIPMNHMGHNAGLSRSQSFADFGQHMGHYSMPQQQQQFGTHRPSMSGGAHDFHGQPVYEQAHPMMQRTASMPSSIYVTDQNNPGVATMNTTMPQQYGQVPRQQQPQVDIPYAAPGMNQSIQSSPSSFSAASGRSPSTQEGFYTHQPTQAATYALHHASPVVEHQQQSGMVPYQQQMHQQIHTPQPIPTQAPQPPPQQQVVSQYASPTPQGQPEEYWNGVPYQAPVEVATIGQIPTYGSGVYDPWGPKIEFEDPSMQLPSARIDNGM</sequence>
<dbReference type="AlphaFoldDB" id="A0A1Q8RY30"/>
<feature type="domain" description="C2H2-type" evidence="8">
    <location>
        <begin position="16"/>
        <end position="45"/>
    </location>
</feature>
<feature type="domain" description="C2H2-type" evidence="8">
    <location>
        <begin position="46"/>
        <end position="75"/>
    </location>
</feature>
<keyword evidence="1" id="KW-0479">Metal-binding</keyword>
<proteinExistence type="predicted"/>
<evidence type="ECO:0000256" key="5">
    <source>
        <dbReference type="ARBA" id="ARBA00023242"/>
    </source>
</evidence>
<dbReference type="GO" id="GO:0000978">
    <property type="term" value="F:RNA polymerase II cis-regulatory region sequence-specific DNA binding"/>
    <property type="evidence" value="ECO:0007669"/>
    <property type="project" value="UniProtKB-ARBA"/>
</dbReference>
<feature type="compositionally biased region" description="Low complexity" evidence="7">
    <location>
        <begin position="360"/>
        <end position="369"/>
    </location>
</feature>
<dbReference type="Pfam" id="PF00096">
    <property type="entry name" value="zf-C2H2"/>
    <property type="match status" value="3"/>
</dbReference>
<keyword evidence="5" id="KW-0539">Nucleus</keyword>
<keyword evidence="4" id="KW-0862">Zinc</keyword>